<keyword evidence="4" id="KW-1185">Reference proteome</keyword>
<reference evidence="3" key="1">
    <citation type="submission" date="2022-05" db="EMBL/GenBank/DDBJ databases">
        <title>A methanotrophic Mycobacterium dominates a cave microbial ecosystem.</title>
        <authorList>
            <person name="Van Spanning R.J.M."/>
            <person name="Guan Q."/>
            <person name="Melkonian C."/>
            <person name="Gallant J."/>
            <person name="Polerecky L."/>
            <person name="Flot J.-F."/>
            <person name="Brandt B.W."/>
            <person name="Braster M."/>
            <person name="Iturbe Espinoza P."/>
            <person name="Aerts J."/>
            <person name="Meima-Franke M."/>
            <person name="Piersma S.R."/>
            <person name="Bunduc C."/>
            <person name="Ummels R."/>
            <person name="Pain A."/>
            <person name="Fleming E.J."/>
            <person name="van der Wel N."/>
            <person name="Gherman V.D."/>
            <person name="Sarbu S.M."/>
            <person name="Bodelier P.L.E."/>
            <person name="Bitter W."/>
        </authorList>
    </citation>
    <scope>NUCLEOTIDE SEQUENCE</scope>
    <source>
        <strain evidence="3">Sulfur Cave</strain>
        <plasmid evidence="3">unnamed</plasmid>
    </source>
</reference>
<evidence type="ECO:0000256" key="1">
    <source>
        <dbReference type="SAM" id="MobiDB-lite"/>
    </source>
</evidence>
<dbReference type="Proteomes" id="UP001056610">
    <property type="component" value="Plasmid unnamed"/>
</dbReference>
<accession>A0ABY4QR18</accession>
<evidence type="ECO:0000313" key="4">
    <source>
        <dbReference type="Proteomes" id="UP001056610"/>
    </source>
</evidence>
<dbReference type="Pfam" id="PF18878">
    <property type="entry name" value="PPE-PPW"/>
    <property type="match status" value="1"/>
</dbReference>
<name>A0ABY4QR18_9MYCO</name>
<gene>
    <name evidence="3" type="ORF">M5I08_25200</name>
</gene>
<sequence>MDLEPEPDGTSNRHEPTASAVASDRDAGPLGFAGAAPVDTAGPAAGLTTLPGDTFGGGPTMPMMPSTWGGDPQSPAGPPEGGDGR</sequence>
<keyword evidence="3" id="KW-0614">Plasmid</keyword>
<evidence type="ECO:0000313" key="3">
    <source>
        <dbReference type="EMBL" id="UQX13497.1"/>
    </source>
</evidence>
<dbReference type="RefSeq" id="WP_249763502.1">
    <property type="nucleotide sequence ID" value="NZ_CAJUXY010000060.1"/>
</dbReference>
<geneLocation type="plasmid" evidence="3 4">
    <name>unnamed</name>
</geneLocation>
<protein>
    <recommendedName>
        <fullName evidence="2">PPE-PPW subfamily C-terminal domain-containing protein</fullName>
    </recommendedName>
</protein>
<evidence type="ECO:0000259" key="2">
    <source>
        <dbReference type="Pfam" id="PF18878"/>
    </source>
</evidence>
<dbReference type="InterPro" id="IPR043641">
    <property type="entry name" value="PPE-PPW_C"/>
</dbReference>
<organism evidence="3 4">
    <name type="scientific">Candidatus Mycobacterium methanotrophicum</name>
    <dbReference type="NCBI Taxonomy" id="2943498"/>
    <lineage>
        <taxon>Bacteria</taxon>
        <taxon>Bacillati</taxon>
        <taxon>Actinomycetota</taxon>
        <taxon>Actinomycetes</taxon>
        <taxon>Mycobacteriales</taxon>
        <taxon>Mycobacteriaceae</taxon>
        <taxon>Mycobacterium</taxon>
    </lineage>
</organism>
<proteinExistence type="predicted"/>
<feature type="region of interest" description="Disordered" evidence="1">
    <location>
        <begin position="1"/>
        <end position="85"/>
    </location>
</feature>
<dbReference type="EMBL" id="CP097321">
    <property type="protein sequence ID" value="UQX13497.1"/>
    <property type="molecule type" value="Genomic_DNA"/>
</dbReference>
<feature type="domain" description="PPE-PPW subfamily C-terminal" evidence="2">
    <location>
        <begin position="21"/>
        <end position="68"/>
    </location>
</feature>